<dbReference type="InterPro" id="IPR026555">
    <property type="entry name" value="NSL3/Tex30"/>
</dbReference>
<proteinExistence type="predicted"/>
<dbReference type="EMBL" id="KZ505861">
    <property type="protein sequence ID" value="PKU43938.1"/>
    <property type="molecule type" value="Genomic_DNA"/>
</dbReference>
<reference evidence="3" key="2">
    <citation type="submission" date="2017-12" db="EMBL/GenBank/DDBJ databases">
        <title>Genome sequence of the Bar-tailed Godwit (Limosa lapponica baueri).</title>
        <authorList>
            <person name="Lima N.C.B."/>
            <person name="Parody-Merino A.M."/>
            <person name="Battley P.F."/>
            <person name="Fidler A.E."/>
            <person name="Prosdocimi F."/>
        </authorList>
    </citation>
    <scope>NUCLEOTIDE SEQUENCE [LARGE SCALE GENOMIC DNA]</scope>
</reference>
<dbReference type="Proteomes" id="UP000233556">
    <property type="component" value="Unassembled WGS sequence"/>
</dbReference>
<dbReference type="OrthoDB" id="6415022at2759"/>
<keyword evidence="3" id="KW-1185">Reference proteome</keyword>
<gene>
    <name evidence="2" type="ORF">llap_5751</name>
</gene>
<evidence type="ECO:0000313" key="2">
    <source>
        <dbReference type="EMBL" id="PKU43938.1"/>
    </source>
</evidence>
<name>A0A2I0UD01_LIMLA</name>
<dbReference type="SUPFAM" id="SSF53474">
    <property type="entry name" value="alpha/beta-Hydrolases"/>
    <property type="match status" value="1"/>
</dbReference>
<protein>
    <recommendedName>
        <fullName evidence="1">KANL3/Tex30 alpha/beta hydrolase-like domain-containing protein</fullName>
    </recommendedName>
</protein>
<dbReference type="PANTHER" id="PTHR13136:SF11">
    <property type="entry name" value="TESTIS-EXPRESSED PROTEIN 30"/>
    <property type="match status" value="1"/>
</dbReference>
<sequence>MNGSSCHWKTKRLHLSRTMREYKIPTKDPEKCRASKSCHPEARVMMTPSLIKVKVKIPFGNKYLDAIFSVPEKKSTYGVILTHGAGGDMNFPHLVSLAAHLASHGVLCLRFTCKGLNIAYRTKAFKAVVEYLKLSKDYKLSGVFLAGRSMGSRAAASVIRHLSQEEEEDDFIQGLICLSYPLHRPKLQSKLRDEDLLFIRCPVLFVSGSADEMCEKQLLEGVASKMKAPKNIYWIDKANHGMAVKGRTTDDVMDEINTQVFSWIRENIELEHR</sequence>
<dbReference type="PANTHER" id="PTHR13136">
    <property type="entry name" value="TESTIS DEVELOPMENT PROTEIN PRTD"/>
    <property type="match status" value="1"/>
</dbReference>
<evidence type="ECO:0000313" key="3">
    <source>
        <dbReference type="Proteomes" id="UP000233556"/>
    </source>
</evidence>
<evidence type="ECO:0000259" key="1">
    <source>
        <dbReference type="Pfam" id="PF20408"/>
    </source>
</evidence>
<dbReference type="Gene3D" id="3.40.50.1820">
    <property type="entry name" value="alpha/beta hydrolase"/>
    <property type="match status" value="1"/>
</dbReference>
<accession>A0A2I0UD01</accession>
<dbReference type="AlphaFoldDB" id="A0A2I0UD01"/>
<dbReference type="Pfam" id="PF20408">
    <property type="entry name" value="Abhydrolase_11"/>
    <property type="match status" value="1"/>
</dbReference>
<organism evidence="2 3">
    <name type="scientific">Limosa lapponica baueri</name>
    <dbReference type="NCBI Taxonomy" id="1758121"/>
    <lineage>
        <taxon>Eukaryota</taxon>
        <taxon>Metazoa</taxon>
        <taxon>Chordata</taxon>
        <taxon>Craniata</taxon>
        <taxon>Vertebrata</taxon>
        <taxon>Euteleostomi</taxon>
        <taxon>Archelosauria</taxon>
        <taxon>Archosauria</taxon>
        <taxon>Dinosauria</taxon>
        <taxon>Saurischia</taxon>
        <taxon>Theropoda</taxon>
        <taxon>Coelurosauria</taxon>
        <taxon>Aves</taxon>
        <taxon>Neognathae</taxon>
        <taxon>Neoaves</taxon>
        <taxon>Charadriiformes</taxon>
        <taxon>Scolopacidae</taxon>
        <taxon>Limosa</taxon>
    </lineage>
</organism>
<dbReference type="InterPro" id="IPR029058">
    <property type="entry name" value="AB_hydrolase_fold"/>
</dbReference>
<reference evidence="3" key="1">
    <citation type="submission" date="2017-11" db="EMBL/GenBank/DDBJ databases">
        <authorList>
            <person name="Lima N.C."/>
            <person name="Parody-Merino A.M."/>
            <person name="Battley P.F."/>
            <person name="Fidler A.E."/>
            <person name="Prosdocimi F."/>
        </authorList>
    </citation>
    <scope>NUCLEOTIDE SEQUENCE [LARGE SCALE GENOMIC DNA]</scope>
</reference>
<dbReference type="InterPro" id="IPR046879">
    <property type="entry name" value="KANL3/Tex30_Abhydrolase"/>
</dbReference>
<feature type="domain" description="KANL3/Tex30 alpha/beta hydrolase-like" evidence="1">
    <location>
        <begin position="79"/>
        <end position="264"/>
    </location>
</feature>